<protein>
    <submittedName>
        <fullName evidence="1">Uncharacterized protein</fullName>
    </submittedName>
</protein>
<dbReference type="Proteomes" id="UP000660729">
    <property type="component" value="Unassembled WGS sequence"/>
</dbReference>
<sequence length="192" mass="20416">MKTTTIALAVFGSFAAATKNATGYYFSLMAARSGSPIHLSPIAANGTSFWIGQETADFCPEKIKTPCAPTNYTMFGLEDSSLSLATKVYGGQHAYVEAVTGLVKYTVPNSGYSPLGSIYDRWSIENERGPGLASLSWTGGLAFCSAKNGKDSSKGPWQLFAEIEGKTFGPNCLGVDLLISGNYSQPAAYEYI</sequence>
<dbReference type="OrthoDB" id="5430620at2759"/>
<name>A0A8H6RSX2_9PEZI</name>
<gene>
    <name evidence="1" type="ORF">HII31_02380</name>
</gene>
<organism evidence="1 2">
    <name type="scientific">Pseudocercospora fuligena</name>
    <dbReference type="NCBI Taxonomy" id="685502"/>
    <lineage>
        <taxon>Eukaryota</taxon>
        <taxon>Fungi</taxon>
        <taxon>Dikarya</taxon>
        <taxon>Ascomycota</taxon>
        <taxon>Pezizomycotina</taxon>
        <taxon>Dothideomycetes</taxon>
        <taxon>Dothideomycetidae</taxon>
        <taxon>Mycosphaerellales</taxon>
        <taxon>Mycosphaerellaceae</taxon>
        <taxon>Pseudocercospora</taxon>
    </lineage>
</organism>
<reference evidence="1" key="1">
    <citation type="submission" date="2020-04" db="EMBL/GenBank/DDBJ databases">
        <title>Draft genome resource of the tomato pathogen Pseudocercospora fuligena.</title>
        <authorList>
            <person name="Zaccaron A."/>
        </authorList>
    </citation>
    <scope>NUCLEOTIDE SEQUENCE</scope>
    <source>
        <strain evidence="1">PF001</strain>
    </source>
</reference>
<keyword evidence="2" id="KW-1185">Reference proteome</keyword>
<dbReference type="EMBL" id="JABCIY010000027">
    <property type="protein sequence ID" value="KAF7196313.1"/>
    <property type="molecule type" value="Genomic_DNA"/>
</dbReference>
<dbReference type="PANTHER" id="PTHR42047:SF1">
    <property type="entry name" value="PROTEIN, PUTATIVE (AFU_ORTHOLOGUE AFUA_6G03560)-RELATED"/>
    <property type="match status" value="1"/>
</dbReference>
<evidence type="ECO:0000313" key="1">
    <source>
        <dbReference type="EMBL" id="KAF7196313.1"/>
    </source>
</evidence>
<dbReference type="InterPro" id="IPR052820">
    <property type="entry name" value="PhiA_domain"/>
</dbReference>
<comment type="caution">
    <text evidence="1">The sequence shown here is derived from an EMBL/GenBank/DDBJ whole genome shotgun (WGS) entry which is preliminary data.</text>
</comment>
<accession>A0A8H6RSX2</accession>
<evidence type="ECO:0000313" key="2">
    <source>
        <dbReference type="Proteomes" id="UP000660729"/>
    </source>
</evidence>
<dbReference type="AlphaFoldDB" id="A0A8H6RSX2"/>
<dbReference type="PANTHER" id="PTHR42047">
    <property type="entry name" value="PROTEIN, PUTATIVE (AFU_ORTHOLOGUE AFUA_6G03560)-RELATED"/>
    <property type="match status" value="1"/>
</dbReference>
<proteinExistence type="predicted"/>